<name>A0A7S2ETU3_TRICV</name>
<dbReference type="EMBL" id="HBGO01031282">
    <property type="protein sequence ID" value="CAD9355540.1"/>
    <property type="molecule type" value="Transcribed_RNA"/>
</dbReference>
<gene>
    <name evidence="1" type="ORF">OSIN01602_LOCUS17991</name>
</gene>
<proteinExistence type="predicted"/>
<evidence type="ECO:0000313" key="1">
    <source>
        <dbReference type="EMBL" id="CAD9355540.1"/>
    </source>
</evidence>
<accession>A0A7S2ETU3</accession>
<reference evidence="1" key="1">
    <citation type="submission" date="2021-01" db="EMBL/GenBank/DDBJ databases">
        <authorList>
            <person name="Corre E."/>
            <person name="Pelletier E."/>
            <person name="Niang G."/>
            <person name="Scheremetjew M."/>
            <person name="Finn R."/>
            <person name="Kale V."/>
            <person name="Holt S."/>
            <person name="Cochrane G."/>
            <person name="Meng A."/>
            <person name="Brown T."/>
            <person name="Cohen L."/>
        </authorList>
    </citation>
    <scope>NUCLEOTIDE SEQUENCE</scope>
    <source>
        <strain evidence="1">Grunow 1884</strain>
    </source>
</reference>
<dbReference type="AlphaFoldDB" id="A0A7S2ETU3"/>
<organism evidence="1">
    <name type="scientific">Trieres chinensis</name>
    <name type="common">Marine centric diatom</name>
    <name type="synonym">Odontella sinensis</name>
    <dbReference type="NCBI Taxonomy" id="1514140"/>
    <lineage>
        <taxon>Eukaryota</taxon>
        <taxon>Sar</taxon>
        <taxon>Stramenopiles</taxon>
        <taxon>Ochrophyta</taxon>
        <taxon>Bacillariophyta</taxon>
        <taxon>Mediophyceae</taxon>
        <taxon>Biddulphiophycidae</taxon>
        <taxon>Eupodiscales</taxon>
        <taxon>Parodontellaceae</taxon>
        <taxon>Trieres</taxon>
    </lineage>
</organism>
<protein>
    <submittedName>
        <fullName evidence="1">Uncharacterized protein</fullName>
    </submittedName>
</protein>
<sequence length="280" mass="29826">MVMPYRVRRGALVRFGGPGAPCFVLKSFSRRFESLVEDLGISTSAPEDDSLSSPSLGVQVAKKLEIQLGTSVPDAPCPNKTHTLSGPESVAALVQINTRLNAIGGASKLTPPSKLLARRASAQLVGEAQRHMSKRSRDSLDACVMMEKPAKKGRMVSNESSNCPLSPVPDPVLVSPVCTAKSSIHSPEAPPPPLFLASTPLRLNETLTIVSTDRLCLSGGPSGHKRNKSNGVKFSDENPQVFFPISVTPDELSADEEEIGTFRQLLPPTTPRPTLSACPP</sequence>